<gene>
    <name evidence="1" type="ORF">DQ08_05390</name>
</gene>
<name>A0ABM5QHR9_STRIN</name>
<proteinExistence type="predicted"/>
<dbReference type="EMBL" id="CP007586">
    <property type="protein sequence ID" value="AHY15895.1"/>
    <property type="molecule type" value="Genomic_DNA"/>
</dbReference>
<sequence>MKTIDTIYNQHAEMPHIEAKYERDLLQKPIPKRNMIRTKEGLLPGHIVMLWRIQFGTYTTEHPHHKYFYTTYGIDAQKELEFLIAQAYVTIDSAFDSLKHLSSLFLKEFLKSKEFKGLSKMKCQDLEEAIALVFDEQELGKLFTIRGYSLLEKGRKALEAHPEIIEKHPQKKY</sequence>
<evidence type="ECO:0000313" key="2">
    <source>
        <dbReference type="Proteomes" id="UP000025245"/>
    </source>
</evidence>
<evidence type="ECO:0000313" key="1">
    <source>
        <dbReference type="EMBL" id="AHY15895.1"/>
    </source>
</evidence>
<dbReference type="Proteomes" id="UP000025245">
    <property type="component" value="Chromosome"/>
</dbReference>
<dbReference type="GeneID" id="35765995"/>
<accession>A0ABM5QHR9</accession>
<organism evidence="1 2">
    <name type="scientific">Streptococcus iniae</name>
    <name type="common">Streptococcus shiloi</name>
    <dbReference type="NCBI Taxonomy" id="1346"/>
    <lineage>
        <taxon>Bacteria</taxon>
        <taxon>Bacillati</taxon>
        <taxon>Bacillota</taxon>
        <taxon>Bacilli</taxon>
        <taxon>Lactobacillales</taxon>
        <taxon>Streptococcaceae</taxon>
        <taxon>Streptococcus</taxon>
    </lineage>
</organism>
<keyword evidence="2" id="KW-1185">Reference proteome</keyword>
<protein>
    <submittedName>
        <fullName evidence="1">Uncharacterized protein</fullName>
    </submittedName>
</protein>
<dbReference type="RefSeq" id="WP_003099873.1">
    <property type="nucleotide sequence ID" value="NZ_CP010783.1"/>
</dbReference>
<reference evidence="1 2" key="1">
    <citation type="journal article" date="2014" name="Genome Announc.">
        <title>Complete Genome Sequence of a Virulent Strain, Streptococcus iniae ISET0901, Isolated from Diseased Tilapia.</title>
        <authorList>
            <person name="Pridgeon J.W."/>
            <person name="Zhang D."/>
            <person name="Zhang L."/>
        </authorList>
    </citation>
    <scope>NUCLEOTIDE SEQUENCE [LARGE SCALE GENOMIC DNA]</scope>
    <source>
        <strain evidence="1 2">ISET0901</strain>
    </source>
</reference>